<evidence type="ECO:0000256" key="7">
    <source>
        <dbReference type="SAM" id="Phobius"/>
    </source>
</evidence>
<organism evidence="9 10">
    <name type="scientific">Paraliobacillus quinghaiensis</name>
    <dbReference type="NCBI Taxonomy" id="470815"/>
    <lineage>
        <taxon>Bacteria</taxon>
        <taxon>Bacillati</taxon>
        <taxon>Bacillota</taxon>
        <taxon>Bacilli</taxon>
        <taxon>Bacillales</taxon>
        <taxon>Bacillaceae</taxon>
        <taxon>Paraliobacillus</taxon>
    </lineage>
</organism>
<evidence type="ECO:0000256" key="5">
    <source>
        <dbReference type="ARBA" id="ARBA00022989"/>
    </source>
</evidence>
<dbReference type="OrthoDB" id="9813074at2"/>
<dbReference type="Gene3D" id="1.20.1540.10">
    <property type="entry name" value="Rhomboid-like"/>
    <property type="match status" value="1"/>
</dbReference>
<feature type="transmembrane region" description="Helical" evidence="7">
    <location>
        <begin position="124"/>
        <end position="143"/>
    </location>
</feature>
<dbReference type="GO" id="GO:0016020">
    <property type="term" value="C:membrane"/>
    <property type="evidence" value="ECO:0007669"/>
    <property type="project" value="UniProtKB-SubCell"/>
</dbReference>
<dbReference type="EMBL" id="BMLG01000010">
    <property type="protein sequence ID" value="GGM34309.1"/>
    <property type="molecule type" value="Genomic_DNA"/>
</dbReference>
<keyword evidence="4" id="KW-0378">Hydrolase</keyword>
<dbReference type="SUPFAM" id="SSF144091">
    <property type="entry name" value="Rhomboid-like"/>
    <property type="match status" value="1"/>
</dbReference>
<dbReference type="PANTHER" id="PTHR43731:SF14">
    <property type="entry name" value="PRESENILIN-ASSOCIATED RHOMBOID-LIKE PROTEIN, MITOCHONDRIAL"/>
    <property type="match status" value="1"/>
</dbReference>
<keyword evidence="5 7" id="KW-1133">Transmembrane helix</keyword>
<comment type="caution">
    <text evidence="9">The sequence shown here is derived from an EMBL/GenBank/DDBJ whole genome shotgun (WGS) entry which is preliminary data.</text>
</comment>
<evidence type="ECO:0000256" key="4">
    <source>
        <dbReference type="ARBA" id="ARBA00022801"/>
    </source>
</evidence>
<dbReference type="PANTHER" id="PTHR43731">
    <property type="entry name" value="RHOMBOID PROTEASE"/>
    <property type="match status" value="1"/>
</dbReference>
<keyword evidence="6 7" id="KW-0472">Membrane</keyword>
<evidence type="ECO:0000256" key="2">
    <source>
        <dbReference type="ARBA" id="ARBA00009045"/>
    </source>
</evidence>
<feature type="transmembrane region" description="Helical" evidence="7">
    <location>
        <begin position="73"/>
        <end position="91"/>
    </location>
</feature>
<dbReference type="InterPro" id="IPR022764">
    <property type="entry name" value="Peptidase_S54_rhomboid_dom"/>
</dbReference>
<accession>A0A917WUT2</accession>
<dbReference type="Proteomes" id="UP000618460">
    <property type="component" value="Unassembled WGS sequence"/>
</dbReference>
<keyword evidence="10" id="KW-1185">Reference proteome</keyword>
<keyword evidence="3 7" id="KW-0812">Transmembrane</keyword>
<name>A0A917WUT2_9BACI</name>
<feature type="transmembrane region" description="Helical" evidence="7">
    <location>
        <begin position="155"/>
        <end position="172"/>
    </location>
</feature>
<evidence type="ECO:0000256" key="6">
    <source>
        <dbReference type="ARBA" id="ARBA00023136"/>
    </source>
</evidence>
<feature type="transmembrane region" description="Helical" evidence="7">
    <location>
        <begin position="235"/>
        <end position="255"/>
    </location>
</feature>
<evidence type="ECO:0000256" key="1">
    <source>
        <dbReference type="ARBA" id="ARBA00004141"/>
    </source>
</evidence>
<comment type="similarity">
    <text evidence="2">Belongs to the peptidase S54 family.</text>
</comment>
<dbReference type="AlphaFoldDB" id="A0A917WUT2"/>
<feature type="transmembrane region" description="Helical" evidence="7">
    <location>
        <begin position="178"/>
        <end position="196"/>
    </location>
</feature>
<gene>
    <name evidence="9" type="primary">ydcA</name>
    <name evidence="9" type="ORF">GCM10011351_20350</name>
</gene>
<evidence type="ECO:0000313" key="9">
    <source>
        <dbReference type="EMBL" id="GGM34309.1"/>
    </source>
</evidence>
<dbReference type="RefSeq" id="WP_117155439.1">
    <property type="nucleotide sequence ID" value="NZ_BMLG01000010.1"/>
</dbReference>
<protein>
    <submittedName>
        <fullName evidence="9">Rhomboid protease YdcA</fullName>
    </submittedName>
</protein>
<dbReference type="InterPro" id="IPR050925">
    <property type="entry name" value="Rhomboid_protease_S54"/>
</dbReference>
<feature type="transmembrane region" description="Helical" evidence="7">
    <location>
        <begin position="12"/>
        <end position="34"/>
    </location>
</feature>
<dbReference type="GO" id="GO:0004252">
    <property type="term" value="F:serine-type endopeptidase activity"/>
    <property type="evidence" value="ECO:0007669"/>
    <property type="project" value="InterPro"/>
</dbReference>
<reference evidence="9" key="1">
    <citation type="journal article" date="2014" name="Int. J. Syst. Evol. Microbiol.">
        <title>Complete genome sequence of Corynebacterium casei LMG S-19264T (=DSM 44701T), isolated from a smear-ripened cheese.</title>
        <authorList>
            <consortium name="US DOE Joint Genome Institute (JGI-PGF)"/>
            <person name="Walter F."/>
            <person name="Albersmeier A."/>
            <person name="Kalinowski J."/>
            <person name="Ruckert C."/>
        </authorList>
    </citation>
    <scope>NUCLEOTIDE SEQUENCE</scope>
    <source>
        <strain evidence="9">CGMCC 1.6333</strain>
    </source>
</reference>
<proteinExistence type="inferred from homology"/>
<dbReference type="InterPro" id="IPR035952">
    <property type="entry name" value="Rhomboid-like_sf"/>
</dbReference>
<comment type="subcellular location">
    <subcellularLocation>
        <location evidence="1">Membrane</location>
        <topology evidence="1">Multi-pass membrane protein</topology>
    </subcellularLocation>
</comment>
<evidence type="ECO:0000313" key="10">
    <source>
        <dbReference type="Proteomes" id="UP000618460"/>
    </source>
</evidence>
<evidence type="ECO:0000256" key="3">
    <source>
        <dbReference type="ARBA" id="ARBA00022692"/>
    </source>
</evidence>
<dbReference type="Pfam" id="PF01694">
    <property type="entry name" value="Rhomboid"/>
    <property type="match status" value="1"/>
</dbReference>
<feature type="transmembrane region" description="Helical" evidence="7">
    <location>
        <begin position="98"/>
        <end position="118"/>
    </location>
</feature>
<keyword evidence="9" id="KW-0645">Protease</keyword>
<dbReference type="GO" id="GO:0006508">
    <property type="term" value="P:proteolysis"/>
    <property type="evidence" value="ECO:0007669"/>
    <property type="project" value="UniProtKB-KW"/>
</dbReference>
<evidence type="ECO:0000259" key="8">
    <source>
        <dbReference type="Pfam" id="PF01694"/>
    </source>
</evidence>
<feature type="domain" description="Peptidase S54 rhomboid" evidence="8">
    <location>
        <begin position="57"/>
        <end position="196"/>
    </location>
</feature>
<reference evidence="9" key="2">
    <citation type="submission" date="2020-09" db="EMBL/GenBank/DDBJ databases">
        <authorList>
            <person name="Sun Q."/>
            <person name="Zhou Y."/>
        </authorList>
    </citation>
    <scope>NUCLEOTIDE SEQUENCE</scope>
    <source>
        <strain evidence="9">CGMCC 1.6333</strain>
    </source>
</reference>
<sequence>MFFRTETFKGFIKSYPTVSIIIGIQLFVWLSVFLSSPLGDWFYAWGIGWNARIQFFGEYWRFITPIFLHNSNGFMHILFNSFSLVLFGPALEQMLGKWKFVFTYLFTGIAGNVFTYLVEPTSSQWHLGASGAIYGLIGLYIYMAFFRRDLIDPSSRQIVITIAVIGLIMTFLRPNINIYAHLFGFIGGLSLGPIILTKVRAYSPWRNQQRTTREDNVGFNPNRWKKRRYSVGKNTSSIIWGVIIALVILGFLSRFF</sequence>